<evidence type="ECO:0008006" key="3">
    <source>
        <dbReference type="Google" id="ProtNLM"/>
    </source>
</evidence>
<gene>
    <name evidence="1" type="ORF">DFR44_1402</name>
</gene>
<dbReference type="Proteomes" id="UP000294480">
    <property type="component" value="Unassembled WGS sequence"/>
</dbReference>
<dbReference type="CDD" id="cd14744">
    <property type="entry name" value="PAAR_CT_2"/>
    <property type="match status" value="1"/>
</dbReference>
<name>A0A4R6Y6R6_9BURK</name>
<reference evidence="1 2" key="1">
    <citation type="submission" date="2019-03" db="EMBL/GenBank/DDBJ databases">
        <title>Genomic Encyclopedia of Type Strains, Phase IV (KMG-IV): sequencing the most valuable type-strain genomes for metagenomic binning, comparative biology and taxonomic classification.</title>
        <authorList>
            <person name="Goeker M."/>
        </authorList>
    </citation>
    <scope>NUCLEOTIDE SEQUENCE [LARGE SCALE GENOMIC DNA]</scope>
    <source>
        <strain evidence="1 2">DSM 102852</strain>
    </source>
</reference>
<dbReference type="EMBL" id="SNZE01000040">
    <property type="protein sequence ID" value="TDR27753.1"/>
    <property type="molecule type" value="Genomic_DNA"/>
</dbReference>
<sequence>MALRKLIVEGDPLKTGGIVLPSGATQQLDGHPFAYIGGMATCFVCGVTGPIIKAGGGRRMEVAGGEVEILFGLGSYTKDEEVAMEDDEVVCSCPKHPQLQAVLAPTAQYDDEMSALAYTGRVLYTAGADLVGGAWSLAKGTVSLAADQAALVVYGPLGAMGSTTAQKYYEQAANRNVERVDTAMKVPGALKDKAVDVWNNPSQITQAENIGHIVGAAVPAGAATKAGNASKAGAVAESAEAAAARAARIRKNNFYADGARYDSNMVNGHPIANLRLEYEDAVRAGRSEADRQLATGVPPEKVQYYAVDKRNQIKTEYRSLTPPEIVKAAENRNQIEYGNPLGPSVEQLTAKGKTPTQIIDGSFRPGGGDMVEKFAPAGFYN</sequence>
<proteinExistence type="predicted"/>
<organism evidence="1 2">
    <name type="scientific">Hydromonas duriensis</name>
    <dbReference type="NCBI Taxonomy" id="1527608"/>
    <lineage>
        <taxon>Bacteria</taxon>
        <taxon>Pseudomonadati</taxon>
        <taxon>Pseudomonadota</taxon>
        <taxon>Betaproteobacteria</taxon>
        <taxon>Burkholderiales</taxon>
        <taxon>Burkholderiaceae</taxon>
        <taxon>Hydromonas</taxon>
    </lineage>
</organism>
<dbReference type="RefSeq" id="WP_133621581.1">
    <property type="nucleotide sequence ID" value="NZ_SNZE01000040.1"/>
</dbReference>
<protein>
    <recommendedName>
        <fullName evidence="3">PAAR motif-containing protein</fullName>
    </recommendedName>
</protein>
<dbReference type="AlphaFoldDB" id="A0A4R6Y6R6"/>
<evidence type="ECO:0000313" key="2">
    <source>
        <dbReference type="Proteomes" id="UP000294480"/>
    </source>
</evidence>
<evidence type="ECO:0000313" key="1">
    <source>
        <dbReference type="EMBL" id="TDR27753.1"/>
    </source>
</evidence>
<keyword evidence="2" id="KW-1185">Reference proteome</keyword>
<dbReference type="OrthoDB" id="8594232at2"/>
<accession>A0A4R6Y6R6</accession>
<comment type="caution">
    <text evidence="1">The sequence shown here is derived from an EMBL/GenBank/DDBJ whole genome shotgun (WGS) entry which is preliminary data.</text>
</comment>